<dbReference type="GO" id="GO:0003941">
    <property type="term" value="F:L-serine ammonia-lyase activity"/>
    <property type="evidence" value="ECO:0007669"/>
    <property type="project" value="TreeGrafter"/>
</dbReference>
<evidence type="ECO:0000256" key="5">
    <source>
        <dbReference type="NCBIfam" id="TIGR00260"/>
    </source>
</evidence>
<dbReference type="GO" id="GO:0009088">
    <property type="term" value="P:threonine biosynthetic process"/>
    <property type="evidence" value="ECO:0007669"/>
    <property type="project" value="UniProtKB-UniRule"/>
</dbReference>
<evidence type="ECO:0000313" key="8">
    <source>
        <dbReference type="EMBL" id="PID59116.1"/>
    </source>
</evidence>
<evidence type="ECO:0000256" key="6">
    <source>
        <dbReference type="PIRSR" id="PIRSR604450-51"/>
    </source>
</evidence>
<evidence type="ECO:0000256" key="1">
    <source>
        <dbReference type="ARBA" id="ARBA00001933"/>
    </source>
</evidence>
<dbReference type="InterPro" id="IPR001926">
    <property type="entry name" value="TrpB-like_PALP"/>
</dbReference>
<dbReference type="InterPro" id="IPR004450">
    <property type="entry name" value="Thr_synthase-like"/>
</dbReference>
<dbReference type="NCBIfam" id="TIGR00260">
    <property type="entry name" value="thrC"/>
    <property type="match status" value="1"/>
</dbReference>
<proteinExistence type="inferred from homology"/>
<feature type="domain" description="Tryptophan synthase beta chain-like PALP" evidence="7">
    <location>
        <begin position="71"/>
        <end position="368"/>
    </location>
</feature>
<dbReference type="PANTHER" id="PTHR48078:SF6">
    <property type="entry name" value="L-THREONINE DEHYDRATASE CATABOLIC TDCB"/>
    <property type="match status" value="1"/>
</dbReference>
<dbReference type="EC" id="4.2.3.1" evidence="5"/>
<evidence type="ECO:0000256" key="2">
    <source>
        <dbReference type="ARBA" id="ARBA00005517"/>
    </source>
</evidence>
<evidence type="ECO:0000256" key="3">
    <source>
        <dbReference type="ARBA" id="ARBA00022898"/>
    </source>
</evidence>
<dbReference type="AlphaFoldDB" id="A0A2G6EAK0"/>
<dbReference type="GO" id="GO:0009097">
    <property type="term" value="P:isoleucine biosynthetic process"/>
    <property type="evidence" value="ECO:0007669"/>
    <property type="project" value="TreeGrafter"/>
</dbReference>
<dbReference type="GO" id="GO:0004794">
    <property type="term" value="F:threonine deaminase activity"/>
    <property type="evidence" value="ECO:0007669"/>
    <property type="project" value="TreeGrafter"/>
</dbReference>
<reference evidence="8 9" key="1">
    <citation type="submission" date="2017-10" db="EMBL/GenBank/DDBJ databases">
        <title>Novel microbial diversity and functional potential in the marine mammal oral microbiome.</title>
        <authorList>
            <person name="Dudek N.K."/>
            <person name="Sun C.L."/>
            <person name="Burstein D."/>
            <person name="Kantor R.S."/>
            <person name="Aliaga Goltsman D.S."/>
            <person name="Bik E.M."/>
            <person name="Thomas B.C."/>
            <person name="Banfield J.F."/>
            <person name="Relman D.A."/>
        </authorList>
    </citation>
    <scope>NUCLEOTIDE SEQUENCE [LARGE SCALE GENOMIC DNA]</scope>
    <source>
        <strain evidence="8">DOLZORAL124_49_17</strain>
    </source>
</reference>
<keyword evidence="4" id="KW-0456">Lyase</keyword>
<dbReference type="GO" id="GO:0004795">
    <property type="term" value="F:threonine synthase activity"/>
    <property type="evidence" value="ECO:0007669"/>
    <property type="project" value="UniProtKB-UniRule"/>
</dbReference>
<comment type="caution">
    <text evidence="8">The sequence shown here is derived from an EMBL/GenBank/DDBJ whole genome shotgun (WGS) entry which is preliminary data.</text>
</comment>
<dbReference type="Gene3D" id="3.40.50.1100">
    <property type="match status" value="2"/>
</dbReference>
<gene>
    <name evidence="8" type="primary">thrC</name>
    <name evidence="8" type="ORF">CSB45_01540</name>
</gene>
<feature type="modified residue" description="N6-(pyridoxal phosphate)lysine" evidence="6">
    <location>
        <position position="105"/>
    </location>
</feature>
<dbReference type="GO" id="GO:0006567">
    <property type="term" value="P:L-threonine catabolic process"/>
    <property type="evidence" value="ECO:0007669"/>
    <property type="project" value="TreeGrafter"/>
</dbReference>
<dbReference type="EMBL" id="PDPS01000020">
    <property type="protein sequence ID" value="PID59116.1"/>
    <property type="molecule type" value="Genomic_DNA"/>
</dbReference>
<dbReference type="Pfam" id="PF00291">
    <property type="entry name" value="PALP"/>
    <property type="match status" value="1"/>
</dbReference>
<evidence type="ECO:0000313" key="9">
    <source>
        <dbReference type="Proteomes" id="UP000229740"/>
    </source>
</evidence>
<dbReference type="GO" id="GO:0006565">
    <property type="term" value="P:L-serine catabolic process"/>
    <property type="evidence" value="ECO:0007669"/>
    <property type="project" value="TreeGrafter"/>
</dbReference>
<comment type="similarity">
    <text evidence="2">Belongs to the threonine synthase family.</text>
</comment>
<dbReference type="Proteomes" id="UP000229740">
    <property type="component" value="Unassembled WGS sequence"/>
</dbReference>
<dbReference type="InterPro" id="IPR050147">
    <property type="entry name" value="Ser/Thr_Dehydratase"/>
</dbReference>
<comment type="cofactor">
    <cofactor evidence="1 6">
        <name>pyridoxal 5'-phosphate</name>
        <dbReference type="ChEBI" id="CHEBI:597326"/>
    </cofactor>
</comment>
<sequence>MMEYFYRCSECKQEFEITPEFTVCPKCSMAQTPNEPLRGILEVGFTGRFAEDLTPVDFLPVEKTYFPAIPVGNTPLWEPERLRRSLGFPRLYLKDESANPTGSLKDRASYLVAAFARQHHIRDIVLASTGNAGSSMAGVGAAADLNVTLFLPKSAPPAKMIQALQYGANVIRVDGNYDMAYDLSMEYSQQHGGLSRNTAHNPMTIEGKKTVALEIYQQLGHSCPDYVFVPVGDGVILAGVYKGFRDLVKTGLLEKVPTIYAVQTEGSSAMYRALQHNGAFGEPIASNTIADSISVDIPRNGYYACTQIREHNGRCLTVSDNAVVQAQKALSTESGLFAEPAAAASYAGFLSARETLPADAVVVLLLTGNGLKDIDTAMKGIQIPE</sequence>
<keyword evidence="3 6" id="KW-0663">Pyridoxal phosphate</keyword>
<evidence type="ECO:0000256" key="4">
    <source>
        <dbReference type="ARBA" id="ARBA00023239"/>
    </source>
</evidence>
<accession>A0A2G6EAK0</accession>
<evidence type="ECO:0000259" key="7">
    <source>
        <dbReference type="Pfam" id="PF00291"/>
    </source>
</evidence>
<dbReference type="PANTHER" id="PTHR48078">
    <property type="entry name" value="THREONINE DEHYDRATASE, MITOCHONDRIAL-RELATED"/>
    <property type="match status" value="1"/>
</dbReference>
<dbReference type="InterPro" id="IPR036052">
    <property type="entry name" value="TrpB-like_PALP_sf"/>
</dbReference>
<name>A0A2G6EAK0_9BACT</name>
<protein>
    <recommendedName>
        <fullName evidence="5">Threonine synthase</fullName>
        <ecNumber evidence="5">4.2.3.1</ecNumber>
    </recommendedName>
</protein>
<dbReference type="SUPFAM" id="SSF53686">
    <property type="entry name" value="Tryptophan synthase beta subunit-like PLP-dependent enzymes"/>
    <property type="match status" value="1"/>
</dbReference>
<organism evidence="8 9">
    <name type="scientific">candidate division KSB3 bacterium</name>
    <dbReference type="NCBI Taxonomy" id="2044937"/>
    <lineage>
        <taxon>Bacteria</taxon>
        <taxon>candidate division KSB3</taxon>
    </lineage>
</organism>